<comment type="caution">
    <text evidence="1">The sequence shown here is derived from an EMBL/GenBank/DDBJ whole genome shotgun (WGS) entry which is preliminary data.</text>
</comment>
<dbReference type="Proteomes" id="UP001165960">
    <property type="component" value="Unassembled WGS sequence"/>
</dbReference>
<reference evidence="1" key="1">
    <citation type="submission" date="2022-04" db="EMBL/GenBank/DDBJ databases">
        <title>Genome of the entomopathogenic fungus Entomophthora muscae.</title>
        <authorList>
            <person name="Elya C."/>
            <person name="Lovett B.R."/>
            <person name="Lee E."/>
            <person name="Macias A.M."/>
            <person name="Hajek A.E."/>
            <person name="De Bivort B.L."/>
            <person name="Kasson M.T."/>
            <person name="De Fine Licht H.H."/>
            <person name="Stajich J.E."/>
        </authorList>
    </citation>
    <scope>NUCLEOTIDE SEQUENCE</scope>
    <source>
        <strain evidence="1">Berkeley</strain>
    </source>
</reference>
<evidence type="ECO:0000313" key="2">
    <source>
        <dbReference type="Proteomes" id="UP001165960"/>
    </source>
</evidence>
<name>A0ACC2RHC4_9FUNG</name>
<dbReference type="EMBL" id="QTSX02007225">
    <property type="protein sequence ID" value="KAJ9049501.1"/>
    <property type="molecule type" value="Genomic_DNA"/>
</dbReference>
<accession>A0ACC2RHC4</accession>
<keyword evidence="2" id="KW-1185">Reference proteome</keyword>
<gene>
    <name evidence="1" type="primary">MRI1_1</name>
    <name evidence="1" type="ORF">DSO57_1023738</name>
</gene>
<protein>
    <submittedName>
        <fullName evidence="1">S-methyl-5-thioribose-1-phosphate isomerase</fullName>
        <ecNumber evidence="1">5.3.1.23</ecNumber>
    </submittedName>
</protein>
<proteinExistence type="predicted"/>
<dbReference type="EC" id="5.3.1.23" evidence="1"/>
<sequence>MSTNTNNLQAIKYKRGELLILDQLLLPHQASYYTIETSQEGHNAIKTMKVRGAPAIAIVACLSLAVELSLVSHKFQTKESVLQFIHKSLEYLKTSRPTAVNLFEATDRLWEIVKQKGETSEDPKEITLAYLEAAESMLDADIQDNMNIGNFGAKWLLDYYKKDKLRILTHCNTGSLATAGYGTALGIIRSLHKQGVLEHAYCTETRPYNQGSRLTAYELSYENMPATLICDSMVTALLSKGLVDGIVVGADRVARNGDTANKIGTHQLAILANHFKIPFIVAAPTTSIDLKTLSGQDIPIEERSSQEVISVSGLLPGTSDLVTVTVGHPSINVWNPAFDVTPASFISAIVTERGAFVKESSKEVYDLSEVLKL</sequence>
<keyword evidence="1" id="KW-0413">Isomerase</keyword>
<evidence type="ECO:0000313" key="1">
    <source>
        <dbReference type="EMBL" id="KAJ9049501.1"/>
    </source>
</evidence>
<organism evidence="1 2">
    <name type="scientific">Entomophthora muscae</name>
    <dbReference type="NCBI Taxonomy" id="34485"/>
    <lineage>
        <taxon>Eukaryota</taxon>
        <taxon>Fungi</taxon>
        <taxon>Fungi incertae sedis</taxon>
        <taxon>Zoopagomycota</taxon>
        <taxon>Entomophthoromycotina</taxon>
        <taxon>Entomophthoromycetes</taxon>
        <taxon>Entomophthorales</taxon>
        <taxon>Entomophthoraceae</taxon>
        <taxon>Entomophthora</taxon>
    </lineage>
</organism>